<evidence type="ECO:0000313" key="2">
    <source>
        <dbReference type="Proteomes" id="UP001153719"/>
    </source>
</evidence>
<name>A0A9W4G9Q8_9CYAN</name>
<dbReference type="Proteomes" id="UP001153719">
    <property type="component" value="Chromosome"/>
</dbReference>
<accession>A0A9W4G9Q8</accession>
<dbReference type="AlphaFoldDB" id="A0A9W4G9Q8"/>
<sequence length="183" mass="21042">MVEQFHNLSANQVVISLSLERELWLSFQARCQERGKTITEVLSTLIHQYLEANSVQNSQSLLNLEGLIIQYVRVQIESHFEQYLKTQIIDLIESSINEYLQNDLEQAINPVIEPSSREEVKTTEFQPGETDLKTAKELGKILGVSAPYITTLNRIGELKQWGWEDSGQRRGKTILYRPINLPK</sequence>
<evidence type="ECO:0000313" key="1">
    <source>
        <dbReference type="EMBL" id="CAD5982733.1"/>
    </source>
</evidence>
<dbReference type="GO" id="GO:0006355">
    <property type="term" value="P:regulation of DNA-templated transcription"/>
    <property type="evidence" value="ECO:0007669"/>
    <property type="project" value="InterPro"/>
</dbReference>
<dbReference type="KEGG" id="ppsu:NO713_05055"/>
<keyword evidence="2" id="KW-1185">Reference proteome</keyword>
<gene>
    <name evidence="1" type="ORF">NO713_05055</name>
</gene>
<proteinExistence type="predicted"/>
<protein>
    <submittedName>
        <fullName evidence="1">Uncharacterized protein</fullName>
    </submittedName>
</protein>
<reference evidence="1" key="1">
    <citation type="submission" date="2020-09" db="EMBL/GenBank/DDBJ databases">
        <authorList>
            <person name="Blom J."/>
        </authorList>
    </citation>
    <scope>NUCLEOTIDE SEQUENCE</scope>
    <source>
        <strain evidence="1">No.713</strain>
    </source>
</reference>
<dbReference type="EMBL" id="LR882967">
    <property type="protein sequence ID" value="CAD5982733.1"/>
    <property type="molecule type" value="Genomic_DNA"/>
</dbReference>
<organism evidence="1 2">
    <name type="scientific">Planktothrix pseudagardhii</name>
    <dbReference type="NCBI Taxonomy" id="132604"/>
    <lineage>
        <taxon>Bacteria</taxon>
        <taxon>Bacillati</taxon>
        <taxon>Cyanobacteriota</taxon>
        <taxon>Cyanophyceae</taxon>
        <taxon>Oscillatoriophycideae</taxon>
        <taxon>Oscillatoriales</taxon>
        <taxon>Microcoleaceae</taxon>
        <taxon>Planktothrix</taxon>
    </lineage>
</organism>
<dbReference type="Gene3D" id="1.10.1220.10">
    <property type="entry name" value="Met repressor-like"/>
    <property type="match status" value="1"/>
</dbReference>
<dbReference type="InterPro" id="IPR013321">
    <property type="entry name" value="Arc_rbn_hlx_hlx"/>
</dbReference>